<dbReference type="GO" id="GO:0003677">
    <property type="term" value="F:DNA binding"/>
    <property type="evidence" value="ECO:0007669"/>
    <property type="project" value="UniProtKB-KW"/>
</dbReference>
<evidence type="ECO:0000256" key="1">
    <source>
        <dbReference type="ARBA" id="ARBA00022722"/>
    </source>
</evidence>
<evidence type="ECO:0000259" key="4">
    <source>
        <dbReference type="SMART" id="SM00475"/>
    </source>
</evidence>
<dbReference type="InterPro" id="IPR008918">
    <property type="entry name" value="HhH2"/>
</dbReference>
<evidence type="ECO:0000313" key="5">
    <source>
        <dbReference type="EMBL" id="KKT41806.1"/>
    </source>
</evidence>
<dbReference type="AlphaFoldDB" id="A0A0G1H314"/>
<dbReference type="EMBL" id="LCHU01000004">
    <property type="protein sequence ID" value="KKT41806.1"/>
    <property type="molecule type" value="Genomic_DNA"/>
</dbReference>
<dbReference type="GO" id="GO:0033567">
    <property type="term" value="P:DNA replication, Okazaki fragment processing"/>
    <property type="evidence" value="ECO:0007669"/>
    <property type="project" value="InterPro"/>
</dbReference>
<evidence type="ECO:0000256" key="3">
    <source>
        <dbReference type="ARBA" id="ARBA00023125"/>
    </source>
</evidence>
<organism evidence="5 6">
    <name type="scientific">Candidatus Giovannonibacteria bacterium GW2011_GWA2_44_13b</name>
    <dbReference type="NCBI Taxonomy" id="1618647"/>
    <lineage>
        <taxon>Bacteria</taxon>
        <taxon>Candidatus Giovannoniibacteriota</taxon>
    </lineage>
</organism>
<dbReference type="InterPro" id="IPR020045">
    <property type="entry name" value="DNA_polI_H3TH"/>
</dbReference>
<feature type="domain" description="5'-3' exonuclease" evidence="4">
    <location>
        <begin position="1"/>
        <end position="272"/>
    </location>
</feature>
<keyword evidence="1" id="KW-0540">Nuclease</keyword>
<proteinExistence type="predicted"/>
<dbReference type="InterPro" id="IPR036279">
    <property type="entry name" value="5-3_exonuclease_C_sf"/>
</dbReference>
<evidence type="ECO:0000313" key="6">
    <source>
        <dbReference type="Proteomes" id="UP000034736"/>
    </source>
</evidence>
<dbReference type="SUPFAM" id="SSF47807">
    <property type="entry name" value="5' to 3' exonuclease, C-terminal subdomain"/>
    <property type="match status" value="1"/>
</dbReference>
<protein>
    <submittedName>
        <fullName evidence="5">Polymerase protein</fullName>
    </submittedName>
</protein>
<dbReference type="PANTHER" id="PTHR42646">
    <property type="entry name" value="FLAP ENDONUCLEASE XNI"/>
    <property type="match status" value="1"/>
</dbReference>
<keyword evidence="2" id="KW-0378">Hydrolase</keyword>
<accession>A0A0G1H314</accession>
<dbReference type="STRING" id="1618647.UW30_C0004G0005"/>
<dbReference type="Pfam" id="PF02739">
    <property type="entry name" value="5_3_exonuc_N"/>
    <property type="match status" value="1"/>
</dbReference>
<dbReference type="Pfam" id="PF01367">
    <property type="entry name" value="5_3_exonuc"/>
    <property type="match status" value="1"/>
</dbReference>
<reference evidence="5 6" key="1">
    <citation type="journal article" date="2015" name="Nature">
        <title>rRNA introns, odd ribosomes, and small enigmatic genomes across a large radiation of phyla.</title>
        <authorList>
            <person name="Brown C.T."/>
            <person name="Hug L.A."/>
            <person name="Thomas B.C."/>
            <person name="Sharon I."/>
            <person name="Castelle C.J."/>
            <person name="Singh A."/>
            <person name="Wilkins M.J."/>
            <person name="Williams K.H."/>
            <person name="Banfield J.F."/>
        </authorList>
    </citation>
    <scope>NUCLEOTIDE SEQUENCE [LARGE SCALE GENOMIC DNA]</scope>
</reference>
<gene>
    <name evidence="5" type="ORF">UW30_C0004G0005</name>
</gene>
<dbReference type="GO" id="GO:0008409">
    <property type="term" value="F:5'-3' exonuclease activity"/>
    <property type="evidence" value="ECO:0007669"/>
    <property type="project" value="InterPro"/>
</dbReference>
<dbReference type="GO" id="GO:0017108">
    <property type="term" value="F:5'-flap endonuclease activity"/>
    <property type="evidence" value="ECO:0007669"/>
    <property type="project" value="InterPro"/>
</dbReference>
<dbReference type="Gene3D" id="1.10.150.20">
    <property type="entry name" value="5' to 3' exonuclease, C-terminal subdomain"/>
    <property type="match status" value="1"/>
</dbReference>
<evidence type="ECO:0000256" key="2">
    <source>
        <dbReference type="ARBA" id="ARBA00022801"/>
    </source>
</evidence>
<dbReference type="InterPro" id="IPR029060">
    <property type="entry name" value="PIN-like_dom_sf"/>
</dbReference>
<name>A0A0G1H314_9BACT</name>
<keyword evidence="3" id="KW-0238">DNA-binding</keyword>
<dbReference type="PANTHER" id="PTHR42646:SF2">
    <property type="entry name" value="5'-3' EXONUCLEASE FAMILY PROTEIN"/>
    <property type="match status" value="1"/>
</dbReference>
<dbReference type="CDD" id="cd09859">
    <property type="entry name" value="PIN_53EXO"/>
    <property type="match status" value="1"/>
</dbReference>
<dbReference type="InterPro" id="IPR038969">
    <property type="entry name" value="FEN"/>
</dbReference>
<dbReference type="InterPro" id="IPR020046">
    <property type="entry name" value="5-3_exonucl_a-hlix_arch_N"/>
</dbReference>
<dbReference type="FunFam" id="1.10.150.20:FF:000003">
    <property type="entry name" value="DNA polymerase I"/>
    <property type="match status" value="1"/>
</dbReference>
<dbReference type="SMART" id="SM00279">
    <property type="entry name" value="HhH2"/>
    <property type="match status" value="1"/>
</dbReference>
<comment type="caution">
    <text evidence="5">The sequence shown here is derived from an EMBL/GenBank/DDBJ whole genome shotgun (WGS) entry which is preliminary data.</text>
</comment>
<dbReference type="Proteomes" id="UP000034736">
    <property type="component" value="Unassembled WGS sequence"/>
</dbReference>
<dbReference type="SUPFAM" id="SSF88723">
    <property type="entry name" value="PIN domain-like"/>
    <property type="match status" value="1"/>
</dbReference>
<dbReference type="Gene3D" id="3.40.50.1010">
    <property type="entry name" value="5'-nuclease"/>
    <property type="match status" value="1"/>
</dbReference>
<dbReference type="SMART" id="SM00475">
    <property type="entry name" value="53EXOc"/>
    <property type="match status" value="1"/>
</dbReference>
<sequence>MKTLVLLDTHALIHRAYHALPKFKSKNTGEPTGALYGLSAMLIKAVRDLKPDYIAAAYDLPGPTFRHDSYDGYKAKRPEAEEDLIAQLKRAHDITDAFGIIGLSAAGFEADDVLGTIVEIVKKIPEYKDLRVIIVSGDMDILQMVEDEKIMVYTMRKGIDDTLVYDGKKVIERYGFGPEAISDYKGLRGDPSDNIIGVPGIGEKTAADIIKNFGTIENLYKEIENGGAAGKLKERILKLLVEHKKDALFSKMLATVRRDAPVDFSLSAGKFSLPTSRLKNIFEELGFDSLIKRLEGLVVQNIF</sequence>
<dbReference type="CDD" id="cd09898">
    <property type="entry name" value="H3TH_53EXO"/>
    <property type="match status" value="1"/>
</dbReference>
<dbReference type="InterPro" id="IPR002421">
    <property type="entry name" value="5-3_exonuclease"/>
</dbReference>